<dbReference type="PANTHER" id="PTHR24071">
    <property type="entry name" value="RAN GTPASE"/>
    <property type="match status" value="1"/>
</dbReference>
<dbReference type="Gramene" id="Psat05G0601900-T1">
    <property type="protein sequence ID" value="KAI5410715.1"/>
    <property type="gene ID" value="KIW84_056019"/>
</dbReference>
<evidence type="ECO:0000256" key="1">
    <source>
        <dbReference type="ARBA" id="ARBA00022448"/>
    </source>
</evidence>
<organism evidence="8 9">
    <name type="scientific">Pisum sativum</name>
    <name type="common">Garden pea</name>
    <name type="synonym">Lathyrus oleraceus</name>
    <dbReference type="NCBI Taxonomy" id="3888"/>
    <lineage>
        <taxon>Eukaryota</taxon>
        <taxon>Viridiplantae</taxon>
        <taxon>Streptophyta</taxon>
        <taxon>Embryophyta</taxon>
        <taxon>Tracheophyta</taxon>
        <taxon>Spermatophyta</taxon>
        <taxon>Magnoliopsida</taxon>
        <taxon>eudicotyledons</taxon>
        <taxon>Gunneridae</taxon>
        <taxon>Pentapetalae</taxon>
        <taxon>rosids</taxon>
        <taxon>fabids</taxon>
        <taxon>Fabales</taxon>
        <taxon>Fabaceae</taxon>
        <taxon>Papilionoideae</taxon>
        <taxon>50 kb inversion clade</taxon>
        <taxon>NPAAA clade</taxon>
        <taxon>Hologalegina</taxon>
        <taxon>IRL clade</taxon>
        <taxon>Fabeae</taxon>
        <taxon>Lathyrus</taxon>
    </lineage>
</organism>
<dbReference type="InterPro" id="IPR027417">
    <property type="entry name" value="P-loop_NTPase"/>
</dbReference>
<comment type="subcellular location">
    <subcellularLocation>
        <location evidence="6">Nucleus</location>
    </subcellularLocation>
</comment>
<comment type="caution">
    <text evidence="8">The sequence shown here is derived from an EMBL/GenBank/DDBJ whole genome shotgun (WGS) entry which is preliminary data.</text>
</comment>
<dbReference type="SMART" id="SM00176">
    <property type="entry name" value="RAN"/>
    <property type="match status" value="1"/>
</dbReference>
<gene>
    <name evidence="8" type="ORF">KIW84_056019</name>
</gene>
<dbReference type="EMBL" id="JAMSHJ010000005">
    <property type="protein sequence ID" value="KAI5410715.1"/>
    <property type="molecule type" value="Genomic_DNA"/>
</dbReference>
<dbReference type="GO" id="GO:0006606">
    <property type="term" value="P:protein import into nucleus"/>
    <property type="evidence" value="ECO:0007669"/>
    <property type="project" value="TreeGrafter"/>
</dbReference>
<keyword evidence="9" id="KW-1185">Reference proteome</keyword>
<feature type="region of interest" description="Disordered" evidence="7">
    <location>
        <begin position="77"/>
        <end position="103"/>
    </location>
</feature>
<evidence type="ECO:0000256" key="7">
    <source>
        <dbReference type="SAM" id="MobiDB-lite"/>
    </source>
</evidence>
<accession>A0A9D4X034</accession>
<keyword evidence="2 6" id="KW-0547">Nucleotide-binding</keyword>
<dbReference type="Proteomes" id="UP001058974">
    <property type="component" value="Chromosome 5"/>
</dbReference>
<dbReference type="InterPro" id="IPR001806">
    <property type="entry name" value="Small_GTPase"/>
</dbReference>
<feature type="compositionally biased region" description="Polar residues" evidence="7">
    <location>
        <begin position="77"/>
        <end position="93"/>
    </location>
</feature>
<keyword evidence="3 6" id="KW-0653">Protein transport</keyword>
<sequence length="301" mass="33912">MTKDLLTMLLSHIEVELSNGFCPYLNKSCNFLALLHSVESQKYSLNVWKRSLSPLTWIEVLRQVLVATGFSSKQELNLGGTTEENSDSSSRVNTSHDPDPTRYQTQQFQRKFTESMIHTEGINKSLQFVSLGFLDQIEIEHYDNANSTSCILRPASFPNIQKITAVFLRHNQTSPSCHACYTVDFAIIDDKALVIVVDGGTGKTNPDFLKLPNQQTVDHPSFKLEIVGDGGTGKTTFVKRHLTGEFEKKYEPTIGVEVHPLDFFTNCGKIRCYCWDTAGREKFGGLRDRYYIHGQCAISNV</sequence>
<evidence type="ECO:0000313" key="9">
    <source>
        <dbReference type="Proteomes" id="UP001058974"/>
    </source>
</evidence>
<keyword evidence="6" id="KW-0539">Nucleus</keyword>
<proteinExistence type="inferred from homology"/>
<dbReference type="GO" id="GO:0005525">
    <property type="term" value="F:GTP binding"/>
    <property type="evidence" value="ECO:0007669"/>
    <property type="project" value="UniProtKB-KW"/>
</dbReference>
<dbReference type="Pfam" id="PF00071">
    <property type="entry name" value="Ras"/>
    <property type="match status" value="1"/>
</dbReference>
<dbReference type="InterPro" id="IPR002041">
    <property type="entry name" value="Ran_GTPase"/>
</dbReference>
<dbReference type="AlphaFoldDB" id="A0A9D4X034"/>
<dbReference type="GO" id="GO:0005634">
    <property type="term" value="C:nucleus"/>
    <property type="evidence" value="ECO:0007669"/>
    <property type="project" value="UniProtKB-SubCell"/>
</dbReference>
<evidence type="ECO:0000256" key="5">
    <source>
        <dbReference type="ARBA" id="ARBA00024659"/>
    </source>
</evidence>
<evidence type="ECO:0000256" key="6">
    <source>
        <dbReference type="RuleBase" id="RU363057"/>
    </source>
</evidence>
<evidence type="ECO:0000256" key="4">
    <source>
        <dbReference type="ARBA" id="ARBA00023134"/>
    </source>
</evidence>
<name>A0A9D4X034_PEA</name>
<dbReference type="PANTHER" id="PTHR24071:SF33">
    <property type="entry name" value="GTP-BINDING NUCLEAR PROTEIN RAN-1"/>
    <property type="match status" value="1"/>
</dbReference>
<comment type="similarity">
    <text evidence="6">Belongs to the small GTPase superfamily. Ran family.</text>
</comment>
<dbReference type="Gene3D" id="3.40.50.300">
    <property type="entry name" value="P-loop containing nucleotide triphosphate hydrolases"/>
    <property type="match status" value="1"/>
</dbReference>
<keyword evidence="1 6" id="KW-0813">Transport</keyword>
<dbReference type="SUPFAM" id="SSF52540">
    <property type="entry name" value="P-loop containing nucleoside triphosphate hydrolases"/>
    <property type="match status" value="1"/>
</dbReference>
<dbReference type="PRINTS" id="PR00627">
    <property type="entry name" value="GTPRANTC4"/>
</dbReference>
<dbReference type="PROSITE" id="PS51419">
    <property type="entry name" value="RAB"/>
    <property type="match status" value="1"/>
</dbReference>
<evidence type="ECO:0000256" key="3">
    <source>
        <dbReference type="ARBA" id="ARBA00022927"/>
    </source>
</evidence>
<dbReference type="PROSITE" id="PS51418">
    <property type="entry name" value="RAN"/>
    <property type="match status" value="1"/>
</dbReference>
<reference evidence="8 9" key="1">
    <citation type="journal article" date="2022" name="Nat. Genet.">
        <title>Improved pea reference genome and pan-genome highlight genomic features and evolutionary characteristics.</title>
        <authorList>
            <person name="Yang T."/>
            <person name="Liu R."/>
            <person name="Luo Y."/>
            <person name="Hu S."/>
            <person name="Wang D."/>
            <person name="Wang C."/>
            <person name="Pandey M.K."/>
            <person name="Ge S."/>
            <person name="Xu Q."/>
            <person name="Li N."/>
            <person name="Li G."/>
            <person name="Huang Y."/>
            <person name="Saxena R.K."/>
            <person name="Ji Y."/>
            <person name="Li M."/>
            <person name="Yan X."/>
            <person name="He Y."/>
            <person name="Liu Y."/>
            <person name="Wang X."/>
            <person name="Xiang C."/>
            <person name="Varshney R.K."/>
            <person name="Ding H."/>
            <person name="Gao S."/>
            <person name="Zong X."/>
        </authorList>
    </citation>
    <scope>NUCLEOTIDE SEQUENCE [LARGE SCALE GENOMIC DNA]</scope>
    <source>
        <strain evidence="8 9">cv. Zhongwan 6</strain>
    </source>
</reference>
<evidence type="ECO:0000256" key="2">
    <source>
        <dbReference type="ARBA" id="ARBA00022741"/>
    </source>
</evidence>
<comment type="function">
    <text evidence="5 6">GTP-binding protein involved in nucleocytoplasmic transport. Required for the import of protein into the nucleus and also for RNA export. Involved in chromatin condensation and control of cell cycle.</text>
</comment>
<dbReference type="GO" id="GO:0003924">
    <property type="term" value="F:GTPase activity"/>
    <property type="evidence" value="ECO:0007669"/>
    <property type="project" value="InterPro"/>
</dbReference>
<keyword evidence="4 6" id="KW-0342">GTP-binding</keyword>
<dbReference type="GO" id="GO:0005737">
    <property type="term" value="C:cytoplasm"/>
    <property type="evidence" value="ECO:0007669"/>
    <property type="project" value="TreeGrafter"/>
</dbReference>
<dbReference type="GO" id="GO:0000054">
    <property type="term" value="P:ribosomal subunit export from nucleus"/>
    <property type="evidence" value="ECO:0007669"/>
    <property type="project" value="TreeGrafter"/>
</dbReference>
<evidence type="ECO:0000313" key="8">
    <source>
        <dbReference type="EMBL" id="KAI5410715.1"/>
    </source>
</evidence>
<protein>
    <recommendedName>
        <fullName evidence="6">GTP-binding nuclear protein</fullName>
    </recommendedName>
</protein>